<accession>H5UU68</accession>
<dbReference type="RefSeq" id="WP_009760546.1">
    <property type="nucleotide sequence ID" value="NZ_BAFE01000076.1"/>
</dbReference>
<dbReference type="GO" id="GO:0004030">
    <property type="term" value="F:aldehyde dehydrogenase [NAD(P)+] activity"/>
    <property type="evidence" value="ECO:0007669"/>
    <property type="project" value="InterPro"/>
</dbReference>
<dbReference type="Gene3D" id="3.40.309.10">
    <property type="entry name" value="Aldehyde Dehydrogenase, Chain A, domain 2"/>
    <property type="match status" value="1"/>
</dbReference>
<dbReference type="STRING" id="1089455.MOPEL_099_00760"/>
<dbReference type="InterPro" id="IPR016162">
    <property type="entry name" value="Ald_DH_N"/>
</dbReference>
<sequence length="462" mass="49226">MAGYRIENPTTGEVEKTYEPTTDAQLQDAIAGAHEAYLSWREAPLASRAAVLTRAADTFEERADEMAQLIAREMGKPLAQGVAEVKLSASILRWYGEHAAELIAPDQLPALGAQHNYVEMEPVGVILGVMPWNFPYYQLVRLAAPNLLLGNTILLKPAGICPASGTIVEEILLAAGLPEGAYRTVLIDRDQIQDAIADDRVRGVSLTGSEAAGAAVAEGAGRHLKKSVLELGGSDAMIVLGGDVRNIARVAAKARLSNAGQACNSPKRMIVLQEHYDTFLEALVEAVESTRVGDPTDEDMEMGPLSSADAVDTLAELVDDAREKGVTVRTGGSRLERDGAFFAPTVLTDVTPEMRAYSEELFGPVAVVYPVADVDAAVELANSSSFGLSGSVWTDDLELAESTARRLEVGMAYVNEHGTTMAGLPFGGVKRSGFGRELGAYGIEEFANRRLVRVAPARSSKA</sequence>
<evidence type="ECO:0000259" key="4">
    <source>
        <dbReference type="Pfam" id="PF00171"/>
    </source>
</evidence>
<evidence type="ECO:0000256" key="2">
    <source>
        <dbReference type="ARBA" id="ARBA00022857"/>
    </source>
</evidence>
<evidence type="ECO:0000313" key="6">
    <source>
        <dbReference type="Proteomes" id="UP000004367"/>
    </source>
</evidence>
<dbReference type="AlphaFoldDB" id="H5UU68"/>
<dbReference type="PANTHER" id="PTHR43217">
    <property type="entry name" value="SUCCINATE SEMIALDEHYDE DEHYDROGENASE [NAD(P)+] SAD"/>
    <property type="match status" value="1"/>
</dbReference>
<evidence type="ECO:0000256" key="3">
    <source>
        <dbReference type="ARBA" id="ARBA00023002"/>
    </source>
</evidence>
<proteinExistence type="inferred from homology"/>
<keyword evidence="6" id="KW-1185">Reference proteome</keyword>
<keyword evidence="2" id="KW-0521">NADP</keyword>
<dbReference type="SUPFAM" id="SSF53720">
    <property type="entry name" value="ALDH-like"/>
    <property type="match status" value="1"/>
</dbReference>
<dbReference type="InterPro" id="IPR016163">
    <property type="entry name" value="Ald_DH_C"/>
</dbReference>
<organism evidence="5 6">
    <name type="scientific">Mobilicoccus pelagius NBRC 104925</name>
    <dbReference type="NCBI Taxonomy" id="1089455"/>
    <lineage>
        <taxon>Bacteria</taxon>
        <taxon>Bacillati</taxon>
        <taxon>Actinomycetota</taxon>
        <taxon>Actinomycetes</taxon>
        <taxon>Micrococcales</taxon>
        <taxon>Dermatophilaceae</taxon>
        <taxon>Mobilicoccus</taxon>
    </lineage>
</organism>
<gene>
    <name evidence="5" type="ORF">MOPEL_099_00760</name>
</gene>
<evidence type="ECO:0000256" key="1">
    <source>
        <dbReference type="ARBA" id="ARBA00009986"/>
    </source>
</evidence>
<feature type="domain" description="Aldehyde dehydrogenase" evidence="4">
    <location>
        <begin position="5"/>
        <end position="450"/>
    </location>
</feature>
<dbReference type="FunFam" id="3.40.309.10:FF:000009">
    <property type="entry name" value="Aldehyde dehydrogenase A"/>
    <property type="match status" value="1"/>
</dbReference>
<dbReference type="Pfam" id="PF00171">
    <property type="entry name" value="Aldedh"/>
    <property type="match status" value="1"/>
</dbReference>
<dbReference type="InterPro" id="IPR044148">
    <property type="entry name" value="ALDH_GabD1-like"/>
</dbReference>
<reference evidence="5 6" key="1">
    <citation type="submission" date="2012-02" db="EMBL/GenBank/DDBJ databases">
        <title>Whole genome shotgun sequence of Mobilicoccus pelagius NBRC 104925.</title>
        <authorList>
            <person name="Yoshida Y."/>
            <person name="Hosoyama A."/>
            <person name="Tsuchikane K."/>
            <person name="Katsumata H."/>
            <person name="Yamazaki S."/>
            <person name="Fujita N."/>
        </authorList>
    </citation>
    <scope>NUCLEOTIDE SEQUENCE [LARGE SCALE GENOMIC DNA]</scope>
    <source>
        <strain evidence="5 6">NBRC 104925</strain>
    </source>
</reference>
<name>H5UU68_9MICO</name>
<evidence type="ECO:0000313" key="5">
    <source>
        <dbReference type="EMBL" id="GAB49276.1"/>
    </source>
</evidence>
<dbReference type="InterPro" id="IPR016161">
    <property type="entry name" value="Ald_DH/histidinol_DH"/>
</dbReference>
<dbReference type="OrthoDB" id="6882680at2"/>
<dbReference type="GO" id="GO:0004777">
    <property type="term" value="F:succinate-semialdehyde dehydrogenase (NAD+) activity"/>
    <property type="evidence" value="ECO:0007669"/>
    <property type="project" value="TreeGrafter"/>
</dbReference>
<dbReference type="InterPro" id="IPR015590">
    <property type="entry name" value="Aldehyde_DH_dom"/>
</dbReference>
<dbReference type="Proteomes" id="UP000004367">
    <property type="component" value="Unassembled WGS sequence"/>
</dbReference>
<dbReference type="InterPro" id="IPR047110">
    <property type="entry name" value="GABD/Sad-like"/>
</dbReference>
<comment type="caution">
    <text evidence="5">The sequence shown here is derived from an EMBL/GenBank/DDBJ whole genome shotgun (WGS) entry which is preliminary data.</text>
</comment>
<protein>
    <submittedName>
        <fullName evidence="5">Putative aldehyde dehydrogenase</fullName>
    </submittedName>
</protein>
<comment type="similarity">
    <text evidence="1">Belongs to the aldehyde dehydrogenase family.</text>
</comment>
<dbReference type="CDD" id="cd07100">
    <property type="entry name" value="ALDH_SSADH1_GabD1"/>
    <property type="match status" value="1"/>
</dbReference>
<dbReference type="Gene3D" id="3.40.605.10">
    <property type="entry name" value="Aldehyde Dehydrogenase, Chain A, domain 1"/>
    <property type="match status" value="1"/>
</dbReference>
<dbReference type="eggNOG" id="COG1012">
    <property type="taxonomic scope" value="Bacteria"/>
</dbReference>
<dbReference type="PANTHER" id="PTHR43217:SF2">
    <property type="entry name" value="SUCCINATE-SEMIALDEHYDE DEHYDROGENASE [NADP(+)]"/>
    <property type="match status" value="1"/>
</dbReference>
<dbReference type="FunFam" id="3.40.605.10:FF:000012">
    <property type="entry name" value="NAD-dependent succinate-semialdehyde dehydrogenase"/>
    <property type="match status" value="1"/>
</dbReference>
<dbReference type="EMBL" id="BAFE01000076">
    <property type="protein sequence ID" value="GAB49276.1"/>
    <property type="molecule type" value="Genomic_DNA"/>
</dbReference>
<keyword evidence="3" id="KW-0560">Oxidoreductase</keyword>